<gene>
    <name evidence="13" type="ORF">GCM10009858_37480</name>
</gene>
<feature type="compositionally biased region" description="Basic and acidic residues" evidence="9">
    <location>
        <begin position="666"/>
        <end position="689"/>
    </location>
</feature>
<evidence type="ECO:0000256" key="9">
    <source>
        <dbReference type="SAM" id="MobiDB-lite"/>
    </source>
</evidence>
<organism evidence="13 14">
    <name type="scientific">Terrabacter carboxydivorans</name>
    <dbReference type="NCBI Taxonomy" id="619730"/>
    <lineage>
        <taxon>Bacteria</taxon>
        <taxon>Bacillati</taxon>
        <taxon>Actinomycetota</taxon>
        <taxon>Actinomycetes</taxon>
        <taxon>Micrococcales</taxon>
        <taxon>Intrasporangiaceae</taxon>
        <taxon>Terrabacter</taxon>
    </lineage>
</organism>
<accession>A0ABP5ZDS0</accession>
<feature type="domain" description="CopC" evidence="11">
    <location>
        <begin position="30"/>
        <end position="130"/>
    </location>
</feature>
<feature type="transmembrane region" description="Helical" evidence="10">
    <location>
        <begin position="195"/>
        <end position="212"/>
    </location>
</feature>
<evidence type="ECO:0000259" key="11">
    <source>
        <dbReference type="Pfam" id="PF04234"/>
    </source>
</evidence>
<protein>
    <recommendedName>
        <fullName evidence="15">Copper transport protein</fullName>
    </recommendedName>
</protein>
<keyword evidence="5" id="KW-0732">Signal</keyword>
<evidence type="ECO:0000256" key="8">
    <source>
        <dbReference type="ARBA" id="ARBA00023136"/>
    </source>
</evidence>
<keyword evidence="7" id="KW-0186">Copper</keyword>
<evidence type="ECO:0000259" key="12">
    <source>
        <dbReference type="Pfam" id="PF05425"/>
    </source>
</evidence>
<dbReference type="InterPro" id="IPR014756">
    <property type="entry name" value="Ig_E-set"/>
</dbReference>
<dbReference type="InterPro" id="IPR007348">
    <property type="entry name" value="CopC_dom"/>
</dbReference>
<dbReference type="Gene3D" id="2.60.40.1220">
    <property type="match status" value="1"/>
</dbReference>
<dbReference type="InterPro" id="IPR032694">
    <property type="entry name" value="CopC/D"/>
</dbReference>
<dbReference type="InterPro" id="IPR008457">
    <property type="entry name" value="Cu-R_CopD_dom"/>
</dbReference>
<evidence type="ECO:0000313" key="13">
    <source>
        <dbReference type="EMBL" id="GAA2495831.1"/>
    </source>
</evidence>
<dbReference type="PANTHER" id="PTHR34820:SF4">
    <property type="entry name" value="INNER MEMBRANE PROTEIN YEBZ"/>
    <property type="match status" value="1"/>
</dbReference>
<feature type="compositionally biased region" description="Low complexity" evidence="9">
    <location>
        <begin position="641"/>
        <end position="664"/>
    </location>
</feature>
<feature type="transmembrane region" description="Helical" evidence="10">
    <location>
        <begin position="254"/>
        <end position="272"/>
    </location>
</feature>
<reference evidence="14" key="1">
    <citation type="journal article" date="2019" name="Int. J. Syst. Evol. Microbiol.">
        <title>The Global Catalogue of Microorganisms (GCM) 10K type strain sequencing project: providing services to taxonomists for standard genome sequencing and annotation.</title>
        <authorList>
            <consortium name="The Broad Institute Genomics Platform"/>
            <consortium name="The Broad Institute Genome Sequencing Center for Infectious Disease"/>
            <person name="Wu L."/>
            <person name="Ma J."/>
        </authorList>
    </citation>
    <scope>NUCLEOTIDE SEQUENCE [LARGE SCALE GENOMIC DNA]</scope>
    <source>
        <strain evidence="14">JCM 16259</strain>
    </source>
</reference>
<dbReference type="PANTHER" id="PTHR34820">
    <property type="entry name" value="INNER MEMBRANE PROTEIN YEBZ"/>
    <property type="match status" value="1"/>
</dbReference>
<proteinExistence type="predicted"/>
<dbReference type="SUPFAM" id="SSF81296">
    <property type="entry name" value="E set domains"/>
    <property type="match status" value="1"/>
</dbReference>
<dbReference type="RefSeq" id="WP_344256572.1">
    <property type="nucleotide sequence ID" value="NZ_BAAARE010000019.1"/>
</dbReference>
<name>A0ABP5ZDS0_9MICO</name>
<evidence type="ECO:0000256" key="5">
    <source>
        <dbReference type="ARBA" id="ARBA00022729"/>
    </source>
</evidence>
<evidence type="ECO:0008006" key="15">
    <source>
        <dbReference type="Google" id="ProtNLM"/>
    </source>
</evidence>
<comment type="subcellular location">
    <subcellularLocation>
        <location evidence="1">Cell membrane</location>
        <topology evidence="1">Multi-pass membrane protein</topology>
    </subcellularLocation>
</comment>
<keyword evidence="2" id="KW-1003">Cell membrane</keyword>
<feature type="compositionally biased region" description="Basic residues" evidence="9">
    <location>
        <begin position="594"/>
        <end position="603"/>
    </location>
</feature>
<sequence>MGLRRVLVTLAVALGTALLVGLGASPALAHAYLESSSPGDGVTLAAAPRTVELHFTEHVVLEATEITVVAGDGRRLAPTHLTLAEGEEDQEAPATVVATMPSLGVGAYHVSWRTLSSDDLHESSGTFAFGIQSEVQASGPSETNPDPFELVGRWAVLAGIGAGLGALVVGGLLGTLPSDTARMPRAWLRRQAARLLVVGAVLALVVAAVDLVRFGAGAFTPGYAVRWGLREAALAGAATGLWRGSVRGSWRGAAAALGAAGLLTVSIGHFGLRGGPTWVVTSTVHLLAALLWVGAVAALALLGVRSAQLGLSGAQVRSVLKGFRVPATASVIVVAVTGVYLASDVVVSVDAVLLTTYGRVLLAKVALAGVGGLVALVTTRRLHAGDVAGRQARRPLVGLEALGLLAVVALAGVLATGQPAVSPRLVTEQAPSVIDDRPVADLQQTVALRPNRPGASVALVDVLDTRRPSPGPVTAVSVAVHAVAGGRAVPSGSDTAAGALASGTATAATAVTPTRWSATLVLPAAGPVDLDVVVHRRGVDDVRSTVHWVVGPSSSDPPTLVSRAPVSDLLAWSSVALGVAALAVVLLLRRRRSRAVPPPRRRRGGEGVATGRTSGRARDGVGAVQLGSDPRDYPIGSSRKGGAAADRAPGGAGDPAGAVGLAPDQPDDRVGSSRPGAEHPKASHAGSER</sequence>
<feature type="domain" description="Copper resistance protein D" evidence="12">
    <location>
        <begin position="319"/>
        <end position="414"/>
    </location>
</feature>
<feature type="transmembrane region" description="Helical" evidence="10">
    <location>
        <begin position="224"/>
        <end position="242"/>
    </location>
</feature>
<feature type="transmembrane region" description="Helical" evidence="10">
    <location>
        <begin position="325"/>
        <end position="342"/>
    </location>
</feature>
<keyword evidence="8 10" id="KW-0472">Membrane</keyword>
<keyword evidence="14" id="KW-1185">Reference proteome</keyword>
<dbReference type="EMBL" id="BAAARE010000019">
    <property type="protein sequence ID" value="GAA2495831.1"/>
    <property type="molecule type" value="Genomic_DNA"/>
</dbReference>
<evidence type="ECO:0000256" key="7">
    <source>
        <dbReference type="ARBA" id="ARBA00023008"/>
    </source>
</evidence>
<dbReference type="InterPro" id="IPR006311">
    <property type="entry name" value="TAT_signal"/>
</dbReference>
<evidence type="ECO:0000256" key="1">
    <source>
        <dbReference type="ARBA" id="ARBA00004651"/>
    </source>
</evidence>
<evidence type="ECO:0000256" key="6">
    <source>
        <dbReference type="ARBA" id="ARBA00022989"/>
    </source>
</evidence>
<dbReference type="Pfam" id="PF05425">
    <property type="entry name" value="CopD"/>
    <property type="match status" value="1"/>
</dbReference>
<dbReference type="Pfam" id="PF04234">
    <property type="entry name" value="CopC"/>
    <property type="match status" value="1"/>
</dbReference>
<dbReference type="InterPro" id="IPR014755">
    <property type="entry name" value="Cu-Rt/internalin_Ig-like"/>
</dbReference>
<keyword evidence="6 10" id="KW-1133">Transmembrane helix</keyword>
<dbReference type="PROSITE" id="PS51318">
    <property type="entry name" value="TAT"/>
    <property type="match status" value="1"/>
</dbReference>
<feature type="transmembrane region" description="Helical" evidence="10">
    <location>
        <begin position="354"/>
        <end position="376"/>
    </location>
</feature>
<feature type="transmembrane region" description="Helical" evidence="10">
    <location>
        <begin position="284"/>
        <end position="304"/>
    </location>
</feature>
<keyword evidence="4" id="KW-0479">Metal-binding</keyword>
<feature type="transmembrane region" description="Helical" evidence="10">
    <location>
        <begin position="396"/>
        <end position="415"/>
    </location>
</feature>
<feature type="transmembrane region" description="Helical" evidence="10">
    <location>
        <begin position="569"/>
        <end position="588"/>
    </location>
</feature>
<evidence type="ECO:0000256" key="10">
    <source>
        <dbReference type="SAM" id="Phobius"/>
    </source>
</evidence>
<keyword evidence="3 10" id="KW-0812">Transmembrane</keyword>
<evidence type="ECO:0000256" key="3">
    <source>
        <dbReference type="ARBA" id="ARBA00022692"/>
    </source>
</evidence>
<evidence type="ECO:0000256" key="2">
    <source>
        <dbReference type="ARBA" id="ARBA00022475"/>
    </source>
</evidence>
<feature type="region of interest" description="Disordered" evidence="9">
    <location>
        <begin position="594"/>
        <end position="689"/>
    </location>
</feature>
<feature type="transmembrane region" description="Helical" evidence="10">
    <location>
        <begin position="154"/>
        <end position="174"/>
    </location>
</feature>
<evidence type="ECO:0000313" key="14">
    <source>
        <dbReference type="Proteomes" id="UP001500730"/>
    </source>
</evidence>
<comment type="caution">
    <text evidence="13">The sequence shown here is derived from an EMBL/GenBank/DDBJ whole genome shotgun (WGS) entry which is preliminary data.</text>
</comment>
<dbReference type="Proteomes" id="UP001500730">
    <property type="component" value="Unassembled WGS sequence"/>
</dbReference>
<evidence type="ECO:0000256" key="4">
    <source>
        <dbReference type="ARBA" id="ARBA00022723"/>
    </source>
</evidence>